<organism evidence="2 3">
    <name type="scientific">Metabacillus endolithicus</name>
    <dbReference type="NCBI Taxonomy" id="1535204"/>
    <lineage>
        <taxon>Bacteria</taxon>
        <taxon>Bacillati</taxon>
        <taxon>Bacillota</taxon>
        <taxon>Bacilli</taxon>
        <taxon>Bacillales</taxon>
        <taxon>Bacillaceae</taxon>
        <taxon>Metabacillus</taxon>
    </lineage>
</organism>
<name>A0ABW5BYL0_9BACI</name>
<dbReference type="SUPFAM" id="SSF51695">
    <property type="entry name" value="PLC-like phosphodiesterases"/>
    <property type="match status" value="1"/>
</dbReference>
<evidence type="ECO:0000259" key="1">
    <source>
        <dbReference type="PROSITE" id="PS51704"/>
    </source>
</evidence>
<dbReference type="RefSeq" id="WP_247343314.1">
    <property type="nucleotide sequence ID" value="NZ_CP095550.1"/>
</dbReference>
<dbReference type="Pfam" id="PF03009">
    <property type="entry name" value="GDPD"/>
    <property type="match status" value="1"/>
</dbReference>
<dbReference type="Gene3D" id="3.20.20.190">
    <property type="entry name" value="Phosphatidylinositol (PI) phosphodiesterase"/>
    <property type="match status" value="1"/>
</dbReference>
<dbReference type="InterPro" id="IPR030395">
    <property type="entry name" value="GP_PDE_dom"/>
</dbReference>
<proteinExistence type="predicted"/>
<accession>A0ABW5BYL0</accession>
<gene>
    <name evidence="2" type="ORF">ACFSKK_13110</name>
</gene>
<evidence type="ECO:0000313" key="2">
    <source>
        <dbReference type="EMBL" id="MFD2214625.1"/>
    </source>
</evidence>
<dbReference type="Proteomes" id="UP001597318">
    <property type="component" value="Unassembled WGS sequence"/>
</dbReference>
<protein>
    <submittedName>
        <fullName evidence="2">Glycerophosphodiester phosphodiesterase</fullName>
    </submittedName>
</protein>
<dbReference type="InterPro" id="IPR017946">
    <property type="entry name" value="PLC-like_Pdiesterase_TIM-brl"/>
</dbReference>
<sequence>MKIKRFAALIFCITVTVLIVLNFPNLSSKKVKSPPNTNQLIVAHRGASGLAPEHTLASYELGEKVNGTYIEIDLQMTKDGHLVAMHDETVNRTTSGTGFVKDMTLNEIKKLDAGSWFNDMYPQYANEAYKGLEVPTLKEIFQTFGNEANYYIETKSPIVYRNMEEKLLELLDLYQLSSHNEGTKHVIIQSFSSKSLEKIHELNPNIPLVQLLAYKGNATISNKQLATIKKYAIGIGPNFQSIDQAYVEKVRKSGLDIHPYTINDKEEMENALLWGVTGVFTNDPELFQKVLNTFKSSENVGGKY</sequence>
<dbReference type="PANTHER" id="PTHR46211:SF7">
    <property type="entry name" value="GLYCEROPHOSPHODIESTER PHOSPHODIESTERASE"/>
    <property type="match status" value="1"/>
</dbReference>
<dbReference type="EMBL" id="JBHUIK010000002">
    <property type="protein sequence ID" value="MFD2214625.1"/>
    <property type="molecule type" value="Genomic_DNA"/>
</dbReference>
<reference evidence="3" key="1">
    <citation type="journal article" date="2019" name="Int. J. Syst. Evol. Microbiol.">
        <title>The Global Catalogue of Microorganisms (GCM) 10K type strain sequencing project: providing services to taxonomists for standard genome sequencing and annotation.</title>
        <authorList>
            <consortium name="The Broad Institute Genomics Platform"/>
            <consortium name="The Broad Institute Genome Sequencing Center for Infectious Disease"/>
            <person name="Wu L."/>
            <person name="Ma J."/>
        </authorList>
    </citation>
    <scope>NUCLEOTIDE SEQUENCE [LARGE SCALE GENOMIC DNA]</scope>
    <source>
        <strain evidence="3">CGMCC 1.15474</strain>
    </source>
</reference>
<dbReference type="PANTHER" id="PTHR46211">
    <property type="entry name" value="GLYCEROPHOSPHORYL DIESTER PHOSPHODIESTERASE"/>
    <property type="match status" value="1"/>
</dbReference>
<comment type="caution">
    <text evidence="2">The sequence shown here is derived from an EMBL/GenBank/DDBJ whole genome shotgun (WGS) entry which is preliminary data.</text>
</comment>
<evidence type="ECO:0000313" key="3">
    <source>
        <dbReference type="Proteomes" id="UP001597318"/>
    </source>
</evidence>
<feature type="domain" description="GP-PDE" evidence="1">
    <location>
        <begin position="39"/>
        <end position="291"/>
    </location>
</feature>
<keyword evidence="3" id="KW-1185">Reference proteome</keyword>
<dbReference type="CDD" id="cd08601">
    <property type="entry name" value="GDPD_SaGlpQ_like"/>
    <property type="match status" value="1"/>
</dbReference>
<dbReference type="PROSITE" id="PS51704">
    <property type="entry name" value="GP_PDE"/>
    <property type="match status" value="1"/>
</dbReference>